<dbReference type="PANTHER" id="PTHR30514:SF18">
    <property type="entry name" value="RPIR-FAMILY TRANSCRIPTIONAL REGULATOR"/>
    <property type="match status" value="1"/>
</dbReference>
<keyword evidence="2" id="KW-0238">DNA-binding</keyword>
<dbReference type="PATRIC" id="fig|2754.20.peg.1200"/>
<dbReference type="InterPro" id="IPR001347">
    <property type="entry name" value="SIS_dom"/>
</dbReference>
<evidence type="ECO:0000256" key="2">
    <source>
        <dbReference type="ARBA" id="ARBA00023125"/>
    </source>
</evidence>
<keyword evidence="7" id="KW-1185">Reference proteome</keyword>
<evidence type="ECO:0000313" key="6">
    <source>
        <dbReference type="EMBL" id="KEJ91251.1"/>
    </source>
</evidence>
<dbReference type="PROSITE" id="PS51071">
    <property type="entry name" value="HTH_RPIR"/>
    <property type="match status" value="1"/>
</dbReference>
<dbReference type="PANTHER" id="PTHR30514">
    <property type="entry name" value="GLUCOKINASE"/>
    <property type="match status" value="1"/>
</dbReference>
<dbReference type="OrthoDB" id="2500at2"/>
<dbReference type="Gene3D" id="3.40.50.10490">
    <property type="entry name" value="Glucose-6-phosphate isomerase like protein, domain 1"/>
    <property type="match status" value="1"/>
</dbReference>
<proteinExistence type="predicted"/>
<evidence type="ECO:0008006" key="8">
    <source>
        <dbReference type="Google" id="ProtNLM"/>
    </source>
</evidence>
<dbReference type="InterPro" id="IPR047640">
    <property type="entry name" value="RpiR-like"/>
</dbReference>
<sequence>MKCKPVIEVLHKNAAQLTNKQRQVGSYIIANYQKVAFMNSRDLARNADVSESTVVRLISRLGYSRYTDFQKELQNILRSHINSLETLERYEAPPDNKRNAFYDVFSLEQTVISEALENIDENIFNSAVELLCDKQYVVLLGSGGDEVVAGYASKFMHLFRSGIIDLYIPDDIRLVQCMNVCNKENAVVLAYSTPRYYKRALNLASDLRDKGIKIIGVTDSKLAPLAPLSDCLFVTPIRYITMVDPLCSVMALTHAFLNGIAARNPEKVRERVSAYYEYTKRMDICVMDNIAVCI</sequence>
<dbReference type="GO" id="GO:0003677">
    <property type="term" value="F:DNA binding"/>
    <property type="evidence" value="ECO:0007669"/>
    <property type="project" value="UniProtKB-KW"/>
</dbReference>
<dbReference type="RefSeq" id="WP_037978549.1">
    <property type="nucleotide sequence ID" value="NZ_JMKI01000054.1"/>
</dbReference>
<name>A0A073IP33_9BACT</name>
<dbReference type="AlphaFoldDB" id="A0A073IP33"/>
<dbReference type="EMBL" id="JMKI01000054">
    <property type="protein sequence ID" value="KEJ91251.1"/>
    <property type="molecule type" value="Genomic_DNA"/>
</dbReference>
<dbReference type="PROSITE" id="PS51464">
    <property type="entry name" value="SIS"/>
    <property type="match status" value="1"/>
</dbReference>
<dbReference type="InterPro" id="IPR035472">
    <property type="entry name" value="RpiR-like_SIS"/>
</dbReference>
<dbReference type="Gene3D" id="1.10.10.10">
    <property type="entry name" value="Winged helix-like DNA-binding domain superfamily/Winged helix DNA-binding domain"/>
    <property type="match status" value="1"/>
</dbReference>
<dbReference type="eggNOG" id="COG1737">
    <property type="taxonomic scope" value="Bacteria"/>
</dbReference>
<dbReference type="SUPFAM" id="SSF53697">
    <property type="entry name" value="SIS domain"/>
    <property type="match status" value="1"/>
</dbReference>
<evidence type="ECO:0000256" key="1">
    <source>
        <dbReference type="ARBA" id="ARBA00023015"/>
    </source>
</evidence>
<dbReference type="GeneID" id="90984679"/>
<dbReference type="InterPro" id="IPR046348">
    <property type="entry name" value="SIS_dom_sf"/>
</dbReference>
<dbReference type="Proteomes" id="UP000027665">
    <property type="component" value="Unassembled WGS sequence"/>
</dbReference>
<comment type="caution">
    <text evidence="6">The sequence shown here is derived from an EMBL/GenBank/DDBJ whole genome shotgun (WGS) entry which is preliminary data.</text>
</comment>
<keyword evidence="3" id="KW-0804">Transcription</keyword>
<dbReference type="GO" id="GO:1901135">
    <property type="term" value="P:carbohydrate derivative metabolic process"/>
    <property type="evidence" value="ECO:0007669"/>
    <property type="project" value="InterPro"/>
</dbReference>
<dbReference type="Pfam" id="PF01380">
    <property type="entry name" value="SIS"/>
    <property type="match status" value="1"/>
</dbReference>
<dbReference type="STRING" id="2754.EH55_11920"/>
<evidence type="ECO:0000259" key="5">
    <source>
        <dbReference type="PROSITE" id="PS51464"/>
    </source>
</evidence>
<gene>
    <name evidence="6" type="ORF">EH55_11920</name>
</gene>
<keyword evidence="1" id="KW-0805">Transcription regulation</keyword>
<dbReference type="Pfam" id="PF01418">
    <property type="entry name" value="HTH_6"/>
    <property type="match status" value="1"/>
</dbReference>
<dbReference type="SUPFAM" id="SSF46689">
    <property type="entry name" value="Homeodomain-like"/>
    <property type="match status" value="1"/>
</dbReference>
<protein>
    <recommendedName>
        <fullName evidence="8">MurR/RpiR family transcriptional regulator</fullName>
    </recommendedName>
</protein>
<feature type="domain" description="HTH rpiR-type" evidence="4">
    <location>
        <begin position="4"/>
        <end position="80"/>
    </location>
</feature>
<evidence type="ECO:0000256" key="3">
    <source>
        <dbReference type="ARBA" id="ARBA00023163"/>
    </source>
</evidence>
<dbReference type="CDD" id="cd05013">
    <property type="entry name" value="SIS_RpiR"/>
    <property type="match status" value="1"/>
</dbReference>
<dbReference type="GO" id="GO:0003700">
    <property type="term" value="F:DNA-binding transcription factor activity"/>
    <property type="evidence" value="ECO:0007669"/>
    <property type="project" value="InterPro"/>
</dbReference>
<organism evidence="6 7">
    <name type="scientific">Synergistes jonesii</name>
    <dbReference type="NCBI Taxonomy" id="2754"/>
    <lineage>
        <taxon>Bacteria</taxon>
        <taxon>Thermotogati</taxon>
        <taxon>Synergistota</taxon>
        <taxon>Synergistia</taxon>
        <taxon>Synergistales</taxon>
        <taxon>Synergistaceae</taxon>
        <taxon>Synergistes</taxon>
    </lineage>
</organism>
<evidence type="ECO:0000313" key="7">
    <source>
        <dbReference type="Proteomes" id="UP000027665"/>
    </source>
</evidence>
<dbReference type="InterPro" id="IPR000281">
    <property type="entry name" value="HTH_RpiR"/>
</dbReference>
<dbReference type="GO" id="GO:0097367">
    <property type="term" value="F:carbohydrate derivative binding"/>
    <property type="evidence" value="ECO:0007669"/>
    <property type="project" value="InterPro"/>
</dbReference>
<feature type="domain" description="SIS" evidence="5">
    <location>
        <begin position="127"/>
        <end position="265"/>
    </location>
</feature>
<evidence type="ECO:0000259" key="4">
    <source>
        <dbReference type="PROSITE" id="PS51071"/>
    </source>
</evidence>
<dbReference type="InterPro" id="IPR036388">
    <property type="entry name" value="WH-like_DNA-bd_sf"/>
</dbReference>
<accession>A0A073IP33</accession>
<reference evidence="6 7" key="1">
    <citation type="submission" date="2014-04" db="EMBL/GenBank/DDBJ databases">
        <title>Draft Genome Sequence of Synergistes jonesii.</title>
        <authorList>
            <person name="Coil D.A."/>
            <person name="Eisen J.A."/>
            <person name="Holland-Moritz H.E."/>
        </authorList>
    </citation>
    <scope>NUCLEOTIDE SEQUENCE [LARGE SCALE GENOMIC DNA]</scope>
    <source>
        <strain evidence="6 7">78-1</strain>
    </source>
</reference>
<dbReference type="InterPro" id="IPR009057">
    <property type="entry name" value="Homeodomain-like_sf"/>
</dbReference>